<dbReference type="Pfam" id="PF00005">
    <property type="entry name" value="ABC_tran"/>
    <property type="match status" value="1"/>
</dbReference>
<dbReference type="GO" id="GO:0005524">
    <property type="term" value="F:ATP binding"/>
    <property type="evidence" value="ECO:0007669"/>
    <property type="project" value="UniProtKB-KW"/>
</dbReference>
<evidence type="ECO:0000259" key="11">
    <source>
        <dbReference type="PROSITE" id="PS50929"/>
    </source>
</evidence>
<dbReference type="Proteomes" id="UP000431304">
    <property type="component" value="Unassembled WGS sequence"/>
</dbReference>
<keyword evidence="6 13" id="KW-0067">ATP-binding</keyword>
<feature type="domain" description="ABC transmembrane type-1" evidence="11">
    <location>
        <begin position="183"/>
        <end position="487"/>
    </location>
</feature>
<dbReference type="PANTHER" id="PTHR43394">
    <property type="entry name" value="ATP-DEPENDENT PERMEASE MDL1, MITOCHONDRIAL"/>
    <property type="match status" value="1"/>
</dbReference>
<evidence type="ECO:0000256" key="1">
    <source>
        <dbReference type="ARBA" id="ARBA00004651"/>
    </source>
</evidence>
<evidence type="ECO:0000256" key="5">
    <source>
        <dbReference type="ARBA" id="ARBA00022807"/>
    </source>
</evidence>
<dbReference type="CDD" id="cd02418">
    <property type="entry name" value="Peptidase_C39B"/>
    <property type="match status" value="1"/>
</dbReference>
<evidence type="ECO:0000313" key="14">
    <source>
        <dbReference type="Proteomes" id="UP000431304"/>
    </source>
</evidence>
<feature type="transmembrane region" description="Helical" evidence="9">
    <location>
        <begin position="182"/>
        <end position="202"/>
    </location>
</feature>
<dbReference type="GO" id="GO:0015421">
    <property type="term" value="F:ABC-type oligopeptide transporter activity"/>
    <property type="evidence" value="ECO:0007669"/>
    <property type="project" value="TreeGrafter"/>
</dbReference>
<evidence type="ECO:0000256" key="7">
    <source>
        <dbReference type="ARBA" id="ARBA00022989"/>
    </source>
</evidence>
<dbReference type="InterPro" id="IPR003439">
    <property type="entry name" value="ABC_transporter-like_ATP-bd"/>
</dbReference>
<evidence type="ECO:0000259" key="12">
    <source>
        <dbReference type="PROSITE" id="PS50990"/>
    </source>
</evidence>
<dbReference type="InterPro" id="IPR003593">
    <property type="entry name" value="AAA+_ATPase"/>
</dbReference>
<dbReference type="SUPFAM" id="SSF90123">
    <property type="entry name" value="ABC transporter transmembrane region"/>
    <property type="match status" value="1"/>
</dbReference>
<dbReference type="InterPro" id="IPR036640">
    <property type="entry name" value="ABC1_TM_sf"/>
</dbReference>
<feature type="transmembrane region" description="Helical" evidence="9">
    <location>
        <begin position="429"/>
        <end position="445"/>
    </location>
</feature>
<feature type="transmembrane region" description="Helical" evidence="9">
    <location>
        <begin position="241"/>
        <end position="262"/>
    </location>
</feature>
<keyword evidence="4" id="KW-0378">Hydrolase</keyword>
<dbReference type="InterPro" id="IPR005074">
    <property type="entry name" value="Peptidase_C39"/>
</dbReference>
<dbReference type="Gene3D" id="3.40.50.300">
    <property type="entry name" value="P-loop containing nucleotide triphosphate hydrolases"/>
    <property type="match status" value="1"/>
</dbReference>
<keyword evidence="3" id="KW-0547">Nucleotide-binding</keyword>
<evidence type="ECO:0000256" key="2">
    <source>
        <dbReference type="ARBA" id="ARBA00022692"/>
    </source>
</evidence>
<dbReference type="GO" id="GO:0008234">
    <property type="term" value="F:cysteine-type peptidase activity"/>
    <property type="evidence" value="ECO:0007669"/>
    <property type="project" value="UniProtKB-KW"/>
</dbReference>
<dbReference type="Gene3D" id="3.90.70.10">
    <property type="entry name" value="Cysteine proteinases"/>
    <property type="match status" value="1"/>
</dbReference>
<evidence type="ECO:0000313" key="13">
    <source>
        <dbReference type="EMBL" id="MSD15276.1"/>
    </source>
</evidence>
<dbReference type="EMBL" id="WKRA01000005">
    <property type="protein sequence ID" value="MSD15276.1"/>
    <property type="molecule type" value="Genomic_DNA"/>
</dbReference>
<evidence type="ECO:0000256" key="6">
    <source>
        <dbReference type="ARBA" id="ARBA00022840"/>
    </source>
</evidence>
<keyword evidence="5" id="KW-0645">Protease</keyword>
<proteinExistence type="predicted"/>
<evidence type="ECO:0000256" key="3">
    <source>
        <dbReference type="ARBA" id="ARBA00022741"/>
    </source>
</evidence>
<dbReference type="GO" id="GO:0005886">
    <property type="term" value="C:plasma membrane"/>
    <property type="evidence" value="ECO:0007669"/>
    <property type="project" value="UniProtKB-SubCell"/>
</dbReference>
<dbReference type="GO" id="GO:0016887">
    <property type="term" value="F:ATP hydrolysis activity"/>
    <property type="evidence" value="ECO:0007669"/>
    <property type="project" value="InterPro"/>
</dbReference>
<evidence type="ECO:0000256" key="8">
    <source>
        <dbReference type="ARBA" id="ARBA00023136"/>
    </source>
</evidence>
<dbReference type="PROSITE" id="PS50929">
    <property type="entry name" value="ABC_TM1F"/>
    <property type="match status" value="1"/>
</dbReference>
<name>A0A844DZX0_EUBRA</name>
<accession>A0A844DZX0</accession>
<evidence type="ECO:0000259" key="10">
    <source>
        <dbReference type="PROSITE" id="PS50893"/>
    </source>
</evidence>
<dbReference type="AlphaFoldDB" id="A0A844DZX0"/>
<dbReference type="InterPro" id="IPR039421">
    <property type="entry name" value="Type_1_exporter"/>
</dbReference>
<dbReference type="Gene3D" id="1.20.1560.10">
    <property type="entry name" value="ABC transporter type 1, transmembrane domain"/>
    <property type="match status" value="1"/>
</dbReference>
<dbReference type="SUPFAM" id="SSF52540">
    <property type="entry name" value="P-loop containing nucleoside triphosphate hydrolases"/>
    <property type="match status" value="1"/>
</dbReference>
<organism evidence="13 14">
    <name type="scientific">Eubacterium ramulus</name>
    <dbReference type="NCBI Taxonomy" id="39490"/>
    <lineage>
        <taxon>Bacteria</taxon>
        <taxon>Bacillati</taxon>
        <taxon>Bacillota</taxon>
        <taxon>Clostridia</taxon>
        <taxon>Eubacteriales</taxon>
        <taxon>Eubacteriaceae</taxon>
        <taxon>Eubacterium</taxon>
    </lineage>
</organism>
<keyword evidence="8 9" id="KW-0472">Membrane</keyword>
<gene>
    <name evidence="13" type="ORF">GKE72_04185</name>
</gene>
<dbReference type="CDD" id="cd18570">
    <property type="entry name" value="ABC_6TM_PCAT1_LagD_like"/>
    <property type="match status" value="1"/>
</dbReference>
<dbReference type="InterPro" id="IPR011527">
    <property type="entry name" value="ABC1_TM_dom"/>
</dbReference>
<evidence type="ECO:0000256" key="4">
    <source>
        <dbReference type="ARBA" id="ARBA00022801"/>
    </source>
</evidence>
<dbReference type="SMART" id="SM00382">
    <property type="entry name" value="AAA"/>
    <property type="match status" value="1"/>
</dbReference>
<comment type="caution">
    <text evidence="13">The sequence shown here is derived from an EMBL/GenBank/DDBJ whole genome shotgun (WGS) entry which is preliminary data.</text>
</comment>
<dbReference type="Pfam" id="PF03412">
    <property type="entry name" value="Peptidase_C39"/>
    <property type="match status" value="1"/>
</dbReference>
<dbReference type="PANTHER" id="PTHR43394:SF1">
    <property type="entry name" value="ATP-BINDING CASSETTE SUB-FAMILY B MEMBER 10, MITOCHONDRIAL"/>
    <property type="match status" value="1"/>
</dbReference>
<keyword evidence="5" id="KW-0788">Thiol protease</keyword>
<dbReference type="PROSITE" id="PS50990">
    <property type="entry name" value="PEPTIDASE_C39"/>
    <property type="match status" value="1"/>
</dbReference>
<feature type="domain" description="Peptidase C39" evidence="12">
    <location>
        <begin position="24"/>
        <end position="152"/>
    </location>
</feature>
<feature type="transmembrane region" description="Helical" evidence="9">
    <location>
        <begin position="344"/>
        <end position="362"/>
    </location>
</feature>
<dbReference type="PROSITE" id="PS50893">
    <property type="entry name" value="ABC_TRANSPORTER_2"/>
    <property type="match status" value="1"/>
</dbReference>
<protein>
    <submittedName>
        <fullName evidence="13">ATP-binding cassette domain-containing protein</fullName>
    </submittedName>
</protein>
<feature type="transmembrane region" description="Helical" evidence="9">
    <location>
        <begin position="315"/>
        <end position="338"/>
    </location>
</feature>
<dbReference type="InterPro" id="IPR027417">
    <property type="entry name" value="P-loop_NTPase"/>
</dbReference>
<feature type="domain" description="ABC transporter" evidence="10">
    <location>
        <begin position="521"/>
        <end position="732"/>
    </location>
</feature>
<evidence type="ECO:0000256" key="9">
    <source>
        <dbReference type="SAM" id="Phobius"/>
    </source>
</evidence>
<keyword evidence="2 9" id="KW-0812">Transmembrane</keyword>
<dbReference type="CDD" id="cd03228">
    <property type="entry name" value="ABCC_MRP_Like"/>
    <property type="match status" value="1"/>
</dbReference>
<sequence>MKKATHKFMGIIQMKMFGNDYVKQHDTRDCAAACMASVCNLYGLHISLLHMRELLKIDKNGTSMYALMEVANKVGFSCEVLQGNWQEFSGEILERKICLPAICHMHIDGLEHFVIVKKVTNKGIWIFDPAKGHIKYSLELFESQWTGYVLNLYSVNIEKEIRKKKKKSFQYMDILISLRWKFVFILLISFLIAGISIIYSYFYQKIIDQFILHESNYFVNIDTNMAGVKHLLQEFAVLLQYLPYLFGMMIFMILFQFVLAMIRGKILATVEKKVDIFLSQKYVSKLLRLPFSYFQQWETGDIMGRYQDMDFVRNAISGSVLTITFETVMAIAGFFILIRINTRLFLIIVGMLMVYLIIVLLYRKPMQQMNRDIMEADAKVTSGIKEGIDGIEMVKLFAQEESYGTNIVKRMNQYISLCYKGNMLSVSEGQILAVVQGIGMVLVLWCGTSRVIYGDMTLGTLFLFASLMNYFISPVQNLIGLQPQLQEACIAMDRLNDILNATPEKKLHSGTLSPVDICGTIHYDGVSFRYGYRKWVFQQVTFSVNEGEHVALTGTNGSGKSTLARLLVGMHEPDTGIITIGGQKISEIELECLRKHIIYVSQIPVLLSGTIREGLLFGCTHSINDELFERIAHGCGVDEIIRDNPFGYDWILTENGMNVSGGHRQRIAIARALLAEPDILILDEATSQIDRDLEEKILQFVFEYRKGKTILVITHNEKIIHMCDRELCIDLLKK</sequence>
<dbReference type="GO" id="GO:0006508">
    <property type="term" value="P:proteolysis"/>
    <property type="evidence" value="ECO:0007669"/>
    <property type="project" value="InterPro"/>
</dbReference>
<keyword evidence="7 9" id="KW-1133">Transmembrane helix</keyword>
<comment type="subcellular location">
    <subcellularLocation>
        <location evidence="1">Cell membrane</location>
        <topology evidence="1">Multi-pass membrane protein</topology>
    </subcellularLocation>
</comment>
<dbReference type="Pfam" id="PF00664">
    <property type="entry name" value="ABC_membrane"/>
    <property type="match status" value="1"/>
</dbReference>
<dbReference type="OrthoDB" id="9760358at2"/>
<reference evidence="13 14" key="1">
    <citation type="journal article" date="2019" name="Nat. Med.">
        <title>A library of human gut bacterial isolates paired with longitudinal multiomics data enables mechanistic microbiome research.</title>
        <authorList>
            <person name="Poyet M."/>
            <person name="Groussin M."/>
            <person name="Gibbons S.M."/>
            <person name="Avila-Pacheco J."/>
            <person name="Jiang X."/>
            <person name="Kearney S.M."/>
            <person name="Perrotta A.R."/>
            <person name="Berdy B."/>
            <person name="Zhao S."/>
            <person name="Lieberman T.D."/>
            <person name="Swanson P.K."/>
            <person name="Smith M."/>
            <person name="Roesemann S."/>
            <person name="Alexander J.E."/>
            <person name="Rich S.A."/>
            <person name="Livny J."/>
            <person name="Vlamakis H."/>
            <person name="Clish C."/>
            <person name="Bullock K."/>
            <person name="Deik A."/>
            <person name="Scott J."/>
            <person name="Pierce K.A."/>
            <person name="Xavier R.J."/>
            <person name="Alm E.J."/>
        </authorList>
    </citation>
    <scope>NUCLEOTIDE SEQUENCE [LARGE SCALE GENOMIC DNA]</scope>
    <source>
        <strain evidence="13 14">BIOML-A3</strain>
    </source>
</reference>